<evidence type="ECO:0000313" key="2">
    <source>
        <dbReference type="Proteomes" id="UP000011668"/>
    </source>
</evidence>
<dbReference type="Proteomes" id="UP000011668">
    <property type="component" value="Unassembled WGS sequence"/>
</dbReference>
<evidence type="ECO:0000313" key="1">
    <source>
        <dbReference type="EMBL" id="ELU42221.1"/>
    </source>
</evidence>
<dbReference type="HOGENOM" id="CLU_2795711_0_0_1"/>
<organism evidence="1 2">
    <name type="scientific">Thanatephorus cucumeris (strain AG1-IA)</name>
    <name type="common">Rice sheath blight fungus</name>
    <name type="synonym">Rhizoctonia solani</name>
    <dbReference type="NCBI Taxonomy" id="983506"/>
    <lineage>
        <taxon>Eukaryota</taxon>
        <taxon>Fungi</taxon>
        <taxon>Dikarya</taxon>
        <taxon>Basidiomycota</taxon>
        <taxon>Agaricomycotina</taxon>
        <taxon>Agaricomycetes</taxon>
        <taxon>Cantharellales</taxon>
        <taxon>Ceratobasidiaceae</taxon>
        <taxon>Rhizoctonia</taxon>
        <taxon>Rhizoctonia solani AG-1</taxon>
    </lineage>
</organism>
<protein>
    <submittedName>
        <fullName evidence="1">Uncharacterized protein</fullName>
    </submittedName>
</protein>
<proteinExistence type="predicted"/>
<name>L8WVW0_THACA</name>
<sequence length="68" mass="7747">MLCGFCTRYKWRSSWSPAGVGQATQGCGRPDRRLAVAKNRTVWIGMEGRFCEREDMLNPRAQCAIPRL</sequence>
<dbReference type="EMBL" id="AFRT01000890">
    <property type="protein sequence ID" value="ELU42221.1"/>
    <property type="molecule type" value="Genomic_DNA"/>
</dbReference>
<accession>L8WVW0</accession>
<reference evidence="1 2" key="1">
    <citation type="journal article" date="2013" name="Nat. Commun.">
        <title>The evolution and pathogenic mechanisms of the rice sheath blight pathogen.</title>
        <authorList>
            <person name="Zheng A."/>
            <person name="Lin R."/>
            <person name="Xu L."/>
            <person name="Qin P."/>
            <person name="Tang C."/>
            <person name="Ai P."/>
            <person name="Zhang D."/>
            <person name="Liu Y."/>
            <person name="Sun Z."/>
            <person name="Feng H."/>
            <person name="Wang Y."/>
            <person name="Chen Y."/>
            <person name="Liang X."/>
            <person name="Fu R."/>
            <person name="Li Q."/>
            <person name="Zhang J."/>
            <person name="Yu X."/>
            <person name="Xie Z."/>
            <person name="Ding L."/>
            <person name="Guan P."/>
            <person name="Tang J."/>
            <person name="Liang Y."/>
            <person name="Wang S."/>
            <person name="Deng Q."/>
            <person name="Li S."/>
            <person name="Zhu J."/>
            <person name="Wang L."/>
            <person name="Liu H."/>
            <person name="Li P."/>
        </authorList>
    </citation>
    <scope>NUCLEOTIDE SEQUENCE [LARGE SCALE GENOMIC DNA]</scope>
    <source>
        <strain evidence="2">AG-1 IA</strain>
    </source>
</reference>
<gene>
    <name evidence="1" type="ORF">AG1IA_03738</name>
</gene>
<dbReference type="AlphaFoldDB" id="L8WVW0"/>
<keyword evidence="2" id="KW-1185">Reference proteome</keyword>
<comment type="caution">
    <text evidence="1">The sequence shown here is derived from an EMBL/GenBank/DDBJ whole genome shotgun (WGS) entry which is preliminary data.</text>
</comment>